<dbReference type="Proteomes" id="UP001210339">
    <property type="component" value="Chromosome"/>
</dbReference>
<dbReference type="Gene3D" id="1.10.3090.10">
    <property type="entry name" value="cca-adding enzyme, domain 2"/>
    <property type="match status" value="1"/>
</dbReference>
<keyword evidence="8" id="KW-0694">RNA-binding</keyword>
<evidence type="ECO:0000256" key="5">
    <source>
        <dbReference type="ARBA" id="ARBA00022723"/>
    </source>
</evidence>
<comment type="similarity">
    <text evidence="8">Belongs to the tRNA nucleotidyltransferase/poly(A) polymerase family.</text>
</comment>
<dbReference type="SUPFAM" id="SSF81891">
    <property type="entry name" value="Poly A polymerase C-terminal region-like"/>
    <property type="match status" value="1"/>
</dbReference>
<dbReference type="SMART" id="SM00471">
    <property type="entry name" value="HDc"/>
    <property type="match status" value="1"/>
</dbReference>
<dbReference type="Pfam" id="PF01966">
    <property type="entry name" value="HD"/>
    <property type="match status" value="1"/>
</dbReference>
<dbReference type="RefSeq" id="WP_271191758.1">
    <property type="nucleotide sequence ID" value="NZ_CP115667.1"/>
</dbReference>
<protein>
    <submittedName>
        <fullName evidence="10">HD domain-containing protein</fullName>
    </submittedName>
</protein>
<dbReference type="InterPro" id="IPR043519">
    <property type="entry name" value="NT_sf"/>
</dbReference>
<dbReference type="EMBL" id="CP115667">
    <property type="protein sequence ID" value="WBW50227.1"/>
    <property type="molecule type" value="Genomic_DNA"/>
</dbReference>
<organism evidence="10 11">
    <name type="scientific">Peptoniphilus equinus</name>
    <dbReference type="NCBI Taxonomy" id="3016343"/>
    <lineage>
        <taxon>Bacteria</taxon>
        <taxon>Bacillati</taxon>
        <taxon>Bacillota</taxon>
        <taxon>Tissierellia</taxon>
        <taxon>Tissierellales</taxon>
        <taxon>Peptoniphilaceae</taxon>
        <taxon>Peptoniphilus</taxon>
    </lineage>
</organism>
<evidence type="ECO:0000259" key="9">
    <source>
        <dbReference type="SMART" id="SM00471"/>
    </source>
</evidence>
<dbReference type="PANTHER" id="PTHR46173:SF1">
    <property type="entry name" value="CCA TRNA NUCLEOTIDYLTRANSFERASE 1, MITOCHONDRIAL"/>
    <property type="match status" value="1"/>
</dbReference>
<evidence type="ECO:0000256" key="6">
    <source>
        <dbReference type="ARBA" id="ARBA00022741"/>
    </source>
</evidence>
<dbReference type="InterPro" id="IPR006674">
    <property type="entry name" value="HD_domain"/>
</dbReference>
<keyword evidence="5" id="KW-0479">Metal-binding</keyword>
<dbReference type="InterPro" id="IPR032828">
    <property type="entry name" value="PolyA_RNA-bd"/>
</dbReference>
<evidence type="ECO:0000256" key="4">
    <source>
        <dbReference type="ARBA" id="ARBA00022695"/>
    </source>
</evidence>
<keyword evidence="3" id="KW-0819">tRNA processing</keyword>
<dbReference type="PANTHER" id="PTHR46173">
    <property type="entry name" value="CCA TRNA NUCLEOTIDYLTRANSFERASE 1, MITOCHONDRIAL"/>
    <property type="match status" value="1"/>
</dbReference>
<dbReference type="CDD" id="cd05398">
    <property type="entry name" value="NT_ClassII-CCAase"/>
    <property type="match status" value="1"/>
</dbReference>
<name>A0ABY7QTX1_9FIRM</name>
<keyword evidence="4" id="KW-0548">Nucleotidyltransferase</keyword>
<dbReference type="SUPFAM" id="SSF81301">
    <property type="entry name" value="Nucleotidyltransferase"/>
    <property type="match status" value="1"/>
</dbReference>
<dbReference type="Pfam" id="PF01743">
    <property type="entry name" value="PolyA_pol"/>
    <property type="match status" value="1"/>
</dbReference>
<evidence type="ECO:0000256" key="7">
    <source>
        <dbReference type="ARBA" id="ARBA00022842"/>
    </source>
</evidence>
<dbReference type="Gene3D" id="3.30.460.10">
    <property type="entry name" value="Beta Polymerase, domain 2"/>
    <property type="match status" value="1"/>
</dbReference>
<accession>A0ABY7QTX1</accession>
<keyword evidence="7" id="KW-0460">Magnesium</keyword>
<dbReference type="Pfam" id="PF12627">
    <property type="entry name" value="PolyA_pol_RNAbd"/>
    <property type="match status" value="1"/>
</dbReference>
<gene>
    <name evidence="10" type="ORF">O6R05_01410</name>
</gene>
<sequence length="436" mass="49864">MDQAANELRTRLINQGYPTYFVGGCVRDYLLGVTPHDYDLTTLARPEDIKAVFSEYRCIELGAQYGTIGVVVQGQVYEITTFRADLDYTDHRHPVVQFADTLESDLSRRDFTINAMAYGDTVVDLFGGQEDLKARRLRTVGNPVRRFEEDALRMVRAVRFATVLDFILDSTVIAAIRKCAELIEHVARERLRGELEKILLSPRVKRGFELFEETGLLRYIEPALARTVGYDQGNAHHAYSLFEHILRATEQVPRRLALRLAALYHDTGKVATWTFDGEKARYFHHEAVSQAIAKQSMKAFGFDKKTVETVLVLIGEHMKLQPVMSDKALRKQIRRVGIGRVDDLYALFRADRLATARDADISDIEANYRRIQQLKDEPITSDRFLAINGDDIKALGYEEGKEIGIILHHMEELVLENPKLNQRDTLIDCIKKYTKR</sequence>
<keyword evidence="6" id="KW-0547">Nucleotide-binding</keyword>
<evidence type="ECO:0000256" key="1">
    <source>
        <dbReference type="ARBA" id="ARBA00001946"/>
    </source>
</evidence>
<dbReference type="InterPro" id="IPR050264">
    <property type="entry name" value="Bact_CCA-adding_enz_type3_sf"/>
</dbReference>
<evidence type="ECO:0000256" key="3">
    <source>
        <dbReference type="ARBA" id="ARBA00022694"/>
    </source>
</evidence>
<dbReference type="InterPro" id="IPR002646">
    <property type="entry name" value="PolA_pol_head_dom"/>
</dbReference>
<dbReference type="Gene3D" id="1.10.246.80">
    <property type="match status" value="1"/>
</dbReference>
<evidence type="ECO:0000256" key="2">
    <source>
        <dbReference type="ARBA" id="ARBA00022679"/>
    </source>
</evidence>
<evidence type="ECO:0000313" key="11">
    <source>
        <dbReference type="Proteomes" id="UP001210339"/>
    </source>
</evidence>
<feature type="domain" description="HD/PDEase" evidence="9">
    <location>
        <begin position="230"/>
        <end position="365"/>
    </location>
</feature>
<comment type="cofactor">
    <cofactor evidence="1">
        <name>Mg(2+)</name>
        <dbReference type="ChEBI" id="CHEBI:18420"/>
    </cofactor>
</comment>
<evidence type="ECO:0000313" key="10">
    <source>
        <dbReference type="EMBL" id="WBW50227.1"/>
    </source>
</evidence>
<keyword evidence="2 8" id="KW-0808">Transferase</keyword>
<reference evidence="10 11" key="1">
    <citation type="submission" date="2023-01" db="EMBL/GenBank/DDBJ databases">
        <authorList>
            <person name="Lee S.H."/>
            <person name="Jung H.S."/>
            <person name="Yun J.U."/>
        </authorList>
    </citation>
    <scope>NUCLEOTIDE SEQUENCE [LARGE SCALE GENOMIC DNA]</scope>
    <source>
        <strain evidence="10 11">CBA3646</strain>
    </source>
</reference>
<proteinExistence type="inferred from homology"/>
<evidence type="ECO:0000256" key="8">
    <source>
        <dbReference type="RuleBase" id="RU003953"/>
    </source>
</evidence>
<keyword evidence="11" id="KW-1185">Reference proteome</keyword>
<dbReference type="InterPro" id="IPR003607">
    <property type="entry name" value="HD/PDEase_dom"/>
</dbReference>